<name>A0A0F5MNN8_9RICK</name>
<dbReference type="Proteomes" id="UP000033358">
    <property type="component" value="Unassembled WGS sequence"/>
</dbReference>
<gene>
    <name evidence="1" type="ORF">SZ25_00623</name>
</gene>
<accession>A0A0F5MNN8</accession>
<reference evidence="1 2" key="1">
    <citation type="submission" date="2015-02" db="EMBL/GenBank/DDBJ databases">
        <title>Single cell genomics of a rare environmental alphaproteobacterium provides unique insights into Rickettsiaceae evolution.</title>
        <authorList>
            <person name="Martijn J."/>
            <person name="Schulz F."/>
            <person name="Zaremba-Niedzwiedzka K."/>
            <person name="Viklund J."/>
            <person name="Stepanauskas R."/>
            <person name="Andersson S.G.E."/>
            <person name="Horn M."/>
            <person name="Guy L."/>
            <person name="Ettema T.J.G."/>
        </authorList>
    </citation>
    <scope>NUCLEOTIDE SEQUENCE [LARGE SCALE GENOMIC DNA]</scope>
    <source>
        <strain evidence="1 2">SCGC AAA041-L04</strain>
    </source>
</reference>
<dbReference type="AlphaFoldDB" id="A0A0F5MNN8"/>
<evidence type="ECO:0008006" key="3">
    <source>
        <dbReference type="Google" id="ProtNLM"/>
    </source>
</evidence>
<proteinExistence type="predicted"/>
<evidence type="ECO:0000313" key="2">
    <source>
        <dbReference type="Proteomes" id="UP000033358"/>
    </source>
</evidence>
<dbReference type="EMBL" id="JYHA01000093">
    <property type="protein sequence ID" value="KKB96301.1"/>
    <property type="molecule type" value="Genomic_DNA"/>
</dbReference>
<organism evidence="1 2">
    <name type="scientific">Candidatus Arcanibacter lacustris</name>
    <dbReference type="NCBI Taxonomy" id="1607817"/>
    <lineage>
        <taxon>Bacteria</taxon>
        <taxon>Pseudomonadati</taxon>
        <taxon>Pseudomonadota</taxon>
        <taxon>Alphaproteobacteria</taxon>
        <taxon>Rickettsiales</taxon>
        <taxon>Candidatus Arcanibacter</taxon>
    </lineage>
</organism>
<sequence>MKNSFLIDRLYNVKKSLNNVLEHRGISNINEVLTLANKLDDFVLIVELCSVDNIAYKDAIKNFVDTLLELNHSLLTEESIDIDAVVEQAKILNTFVDNMSSILEDDLCESLKIEKGLVSTERAGASTPEPNPSATIFDFFNVGESSSSASASSNSSTIYHEEINLPAPVLTSMPFVGDHPKSI</sequence>
<evidence type="ECO:0000313" key="1">
    <source>
        <dbReference type="EMBL" id="KKB96301.1"/>
    </source>
</evidence>
<protein>
    <recommendedName>
        <fullName evidence="3">GAT domain-containing protein</fullName>
    </recommendedName>
</protein>
<comment type="caution">
    <text evidence="1">The sequence shown here is derived from an EMBL/GenBank/DDBJ whole genome shotgun (WGS) entry which is preliminary data.</text>
</comment>
<keyword evidence="2" id="KW-1185">Reference proteome</keyword>